<evidence type="ECO:0000259" key="8">
    <source>
        <dbReference type="PROSITE" id="PS50850"/>
    </source>
</evidence>
<keyword evidence="10" id="KW-1185">Reference proteome</keyword>
<feature type="transmembrane region" description="Helical" evidence="7">
    <location>
        <begin position="35"/>
        <end position="58"/>
    </location>
</feature>
<proteinExistence type="inferred from homology"/>
<dbReference type="PROSITE" id="PS50850">
    <property type="entry name" value="MFS"/>
    <property type="match status" value="1"/>
</dbReference>
<dbReference type="PANTHER" id="PTHR23501:SF193">
    <property type="entry name" value="MULTIDRUG TRANSPORTER, PUTATIVE (AFU_ORTHOLOGUE AFUA_8G00940)-RELATED"/>
    <property type="match status" value="1"/>
</dbReference>
<dbReference type="Proteomes" id="UP000037696">
    <property type="component" value="Unassembled WGS sequence"/>
</dbReference>
<dbReference type="GO" id="GO:0022857">
    <property type="term" value="F:transmembrane transporter activity"/>
    <property type="evidence" value="ECO:0007669"/>
    <property type="project" value="InterPro"/>
</dbReference>
<evidence type="ECO:0000256" key="3">
    <source>
        <dbReference type="ARBA" id="ARBA00022692"/>
    </source>
</evidence>
<dbReference type="Gene3D" id="1.20.1250.20">
    <property type="entry name" value="MFS general substrate transporter like domains"/>
    <property type="match status" value="1"/>
</dbReference>
<evidence type="ECO:0000256" key="5">
    <source>
        <dbReference type="ARBA" id="ARBA00023136"/>
    </source>
</evidence>
<protein>
    <recommendedName>
        <fullName evidence="8">Major facilitator superfamily (MFS) profile domain-containing protein</fullName>
    </recommendedName>
</protein>
<dbReference type="OrthoDB" id="10021397at2759"/>
<evidence type="ECO:0000256" key="2">
    <source>
        <dbReference type="ARBA" id="ARBA00007520"/>
    </source>
</evidence>
<dbReference type="AlphaFoldDB" id="A0A0M9WJ21"/>
<evidence type="ECO:0000313" key="10">
    <source>
        <dbReference type="Proteomes" id="UP000037696"/>
    </source>
</evidence>
<reference evidence="9 10" key="1">
    <citation type="submission" date="2015-08" db="EMBL/GenBank/DDBJ databases">
        <title>Genome sequencing of Penicillium nordicum.</title>
        <authorList>
            <person name="Nguyen H.D."/>
            <person name="Seifert K.A."/>
        </authorList>
    </citation>
    <scope>NUCLEOTIDE SEQUENCE [LARGE SCALE GENOMIC DNA]</scope>
    <source>
        <strain evidence="9 10">DAOMC 185683</strain>
    </source>
</reference>
<organism evidence="9 10">
    <name type="scientific">Penicillium nordicum</name>
    <dbReference type="NCBI Taxonomy" id="229535"/>
    <lineage>
        <taxon>Eukaryota</taxon>
        <taxon>Fungi</taxon>
        <taxon>Dikarya</taxon>
        <taxon>Ascomycota</taxon>
        <taxon>Pezizomycotina</taxon>
        <taxon>Eurotiomycetes</taxon>
        <taxon>Eurotiomycetidae</taxon>
        <taxon>Eurotiales</taxon>
        <taxon>Aspergillaceae</taxon>
        <taxon>Penicillium</taxon>
    </lineage>
</organism>
<evidence type="ECO:0000313" key="9">
    <source>
        <dbReference type="EMBL" id="KOS46693.1"/>
    </source>
</evidence>
<dbReference type="Pfam" id="PF07690">
    <property type="entry name" value="MFS_1"/>
    <property type="match status" value="1"/>
</dbReference>
<dbReference type="PANTHER" id="PTHR23501">
    <property type="entry name" value="MAJOR FACILITATOR SUPERFAMILY"/>
    <property type="match status" value="1"/>
</dbReference>
<keyword evidence="4 7" id="KW-1133">Transmembrane helix</keyword>
<evidence type="ECO:0000256" key="1">
    <source>
        <dbReference type="ARBA" id="ARBA00004141"/>
    </source>
</evidence>
<evidence type="ECO:0000256" key="7">
    <source>
        <dbReference type="SAM" id="Phobius"/>
    </source>
</evidence>
<comment type="similarity">
    <text evidence="2">Belongs to the major facilitator superfamily. TCR/Tet family.</text>
</comment>
<accession>A0A0M9WJ21</accession>
<keyword evidence="3 7" id="KW-0812">Transmembrane</keyword>
<dbReference type="SUPFAM" id="SSF103473">
    <property type="entry name" value="MFS general substrate transporter"/>
    <property type="match status" value="1"/>
</dbReference>
<dbReference type="EMBL" id="LHQQ01000025">
    <property type="protein sequence ID" value="KOS46693.1"/>
    <property type="molecule type" value="Genomic_DNA"/>
</dbReference>
<comment type="subcellular location">
    <subcellularLocation>
        <location evidence="1">Membrane</location>
        <topology evidence="1">Multi-pass membrane protein</topology>
    </subcellularLocation>
</comment>
<dbReference type="InterPro" id="IPR020846">
    <property type="entry name" value="MFS_dom"/>
</dbReference>
<keyword evidence="6" id="KW-0325">Glycoprotein</keyword>
<comment type="caution">
    <text evidence="9">The sequence shown here is derived from an EMBL/GenBank/DDBJ whole genome shotgun (WGS) entry which is preliminary data.</text>
</comment>
<keyword evidence="5 7" id="KW-0472">Membrane</keyword>
<evidence type="ECO:0000256" key="4">
    <source>
        <dbReference type="ARBA" id="ARBA00022989"/>
    </source>
</evidence>
<gene>
    <name evidence="9" type="ORF">ACN38_g2364</name>
</gene>
<dbReference type="GO" id="GO:0005886">
    <property type="term" value="C:plasma membrane"/>
    <property type="evidence" value="ECO:0007669"/>
    <property type="project" value="TreeGrafter"/>
</dbReference>
<name>A0A0M9WJ21_9EURO</name>
<evidence type="ECO:0000256" key="6">
    <source>
        <dbReference type="ARBA" id="ARBA00023180"/>
    </source>
</evidence>
<dbReference type="InterPro" id="IPR036259">
    <property type="entry name" value="MFS_trans_sf"/>
</dbReference>
<dbReference type="InterPro" id="IPR011701">
    <property type="entry name" value="MFS"/>
</dbReference>
<sequence>MLIVGRAVAGMGGSGLVNGSLTILSTAAPKHQQPVLIGVMMGLSQIAIVCGPLLGGAFTQHATWRWCMLTFWLLYYRCPSPYLNYRLLYQSPHRGCRCIPPSRHHYTQPNSIRRWRTLDRQTNDQCQIHTS</sequence>
<feature type="domain" description="Major facilitator superfamily (MFS) profile" evidence="8">
    <location>
        <begin position="1"/>
        <end position="131"/>
    </location>
</feature>